<dbReference type="EC" id="2.1.1.56" evidence="1"/>
<evidence type="ECO:0000313" key="11">
    <source>
        <dbReference type="Proteomes" id="UP001530400"/>
    </source>
</evidence>
<feature type="compositionally biased region" description="Basic and acidic residues" evidence="8">
    <location>
        <begin position="235"/>
        <end position="244"/>
    </location>
</feature>
<keyword evidence="3" id="KW-0808">Transferase</keyword>
<feature type="region of interest" description="Disordered" evidence="8">
    <location>
        <begin position="209"/>
        <end position="289"/>
    </location>
</feature>
<dbReference type="EMBL" id="JALLPJ020000613">
    <property type="protein sequence ID" value="KAL3787370.1"/>
    <property type="molecule type" value="Genomic_DNA"/>
</dbReference>
<keyword evidence="2" id="KW-0489">Methyltransferase</keyword>
<dbReference type="InterPro" id="IPR039753">
    <property type="entry name" value="RG7MT1"/>
</dbReference>
<name>A0ABD3PGW4_9STRA</name>
<proteinExistence type="predicted"/>
<evidence type="ECO:0000256" key="1">
    <source>
        <dbReference type="ARBA" id="ARBA00011926"/>
    </source>
</evidence>
<evidence type="ECO:0000256" key="3">
    <source>
        <dbReference type="ARBA" id="ARBA00022679"/>
    </source>
</evidence>
<dbReference type="Gene3D" id="3.40.50.150">
    <property type="entry name" value="Vaccinia Virus protein VP39"/>
    <property type="match status" value="1"/>
</dbReference>
<dbReference type="PANTHER" id="PTHR12189">
    <property type="entry name" value="MRNA GUANINE-7- METHYLTRANSFERASE"/>
    <property type="match status" value="1"/>
</dbReference>
<dbReference type="GO" id="GO:0003723">
    <property type="term" value="F:RNA binding"/>
    <property type="evidence" value="ECO:0007669"/>
    <property type="project" value="UniProtKB-KW"/>
</dbReference>
<dbReference type="GO" id="GO:0004482">
    <property type="term" value="F:mRNA 5'-cap (guanine-N7-)-methyltransferase activity"/>
    <property type="evidence" value="ECO:0007669"/>
    <property type="project" value="UniProtKB-EC"/>
</dbReference>
<dbReference type="InterPro" id="IPR004971">
    <property type="entry name" value="mRNA_G-N7_MeTrfase_dom"/>
</dbReference>
<keyword evidence="6" id="KW-0506">mRNA capping</keyword>
<evidence type="ECO:0000256" key="8">
    <source>
        <dbReference type="SAM" id="MobiDB-lite"/>
    </source>
</evidence>
<evidence type="ECO:0000256" key="4">
    <source>
        <dbReference type="ARBA" id="ARBA00022691"/>
    </source>
</evidence>
<protein>
    <recommendedName>
        <fullName evidence="1">mRNA (guanine-N(7))-methyltransferase</fullName>
        <ecNumber evidence="1">2.1.1.56</ecNumber>
    </recommendedName>
</protein>
<comment type="catalytic activity">
    <reaction evidence="7">
        <text>a 5'-end (5'-triphosphoguanosine)-ribonucleoside in mRNA + S-adenosyl-L-methionine = a 5'-end (N(7)-methyl 5'-triphosphoguanosine)-ribonucleoside in mRNA + S-adenosyl-L-homocysteine</text>
        <dbReference type="Rhea" id="RHEA:67008"/>
        <dbReference type="Rhea" id="RHEA-COMP:17166"/>
        <dbReference type="Rhea" id="RHEA-COMP:17167"/>
        <dbReference type="ChEBI" id="CHEBI:57856"/>
        <dbReference type="ChEBI" id="CHEBI:59789"/>
        <dbReference type="ChEBI" id="CHEBI:156461"/>
        <dbReference type="ChEBI" id="CHEBI:167617"/>
        <dbReference type="EC" id="2.1.1.56"/>
    </reaction>
</comment>
<keyword evidence="4" id="KW-0949">S-adenosyl-L-methionine</keyword>
<accession>A0ABD3PGW4</accession>
<evidence type="ECO:0000259" key="9">
    <source>
        <dbReference type="PROSITE" id="PS51562"/>
    </source>
</evidence>
<feature type="domain" description="MRNA cap 0 methyltransferase" evidence="9">
    <location>
        <begin position="407"/>
        <end position="793"/>
    </location>
</feature>
<organism evidence="10 11">
    <name type="scientific">Cyclotella atomus</name>
    <dbReference type="NCBI Taxonomy" id="382360"/>
    <lineage>
        <taxon>Eukaryota</taxon>
        <taxon>Sar</taxon>
        <taxon>Stramenopiles</taxon>
        <taxon>Ochrophyta</taxon>
        <taxon>Bacillariophyta</taxon>
        <taxon>Coscinodiscophyceae</taxon>
        <taxon>Thalassiosirophycidae</taxon>
        <taxon>Stephanodiscales</taxon>
        <taxon>Stephanodiscaceae</taxon>
        <taxon>Cyclotella</taxon>
    </lineage>
</organism>
<dbReference type="AlphaFoldDB" id="A0ABD3PGW4"/>
<dbReference type="SUPFAM" id="SSF53335">
    <property type="entry name" value="S-adenosyl-L-methionine-dependent methyltransferases"/>
    <property type="match status" value="1"/>
</dbReference>
<dbReference type="Proteomes" id="UP001530400">
    <property type="component" value="Unassembled WGS sequence"/>
</dbReference>
<dbReference type="InterPro" id="IPR029063">
    <property type="entry name" value="SAM-dependent_MTases_sf"/>
</dbReference>
<keyword evidence="11" id="KW-1185">Reference proteome</keyword>
<reference evidence="10 11" key="1">
    <citation type="submission" date="2024-10" db="EMBL/GenBank/DDBJ databases">
        <title>Updated reference genomes for cyclostephanoid diatoms.</title>
        <authorList>
            <person name="Roberts W.R."/>
            <person name="Alverson A.J."/>
        </authorList>
    </citation>
    <scope>NUCLEOTIDE SEQUENCE [LARGE SCALE GENOMIC DNA]</scope>
    <source>
        <strain evidence="10 11">AJA010-31</strain>
    </source>
</reference>
<dbReference type="PANTHER" id="PTHR12189:SF2">
    <property type="entry name" value="MRNA CAP GUANINE-N7 METHYLTRANSFERASE"/>
    <property type="match status" value="1"/>
</dbReference>
<sequence length="812" mass="90886">MPYPKDNPQSKHDICCPTALNESLQDSANGSTIIDTLDALTSNLLKSSVQQEPVVPPRLATVYTYKDAPVKPKPLSGKLRIDNLMTFALFQRVTHTDNGTDGLLKKCTTAVKVPSVIEQYAHDQRKYQADMRNSKSFKSFFHQLQTKKQVAVLAYDSAGRIGFLVPFALLNPDGIDDDEEYAACLYYAPMKEFISFAKKNYAKSEQLREQQELETWTPQYTPPPESECGPSSEWDDFHPSREEITTWTPQYTPPPESACGPSSDWNHIDSNNKNKTSTNEAPLFLPRDSSDVPLFQPPTTSDEAPLFQPPGSEDNLFMPPGETDFSNSAYGVSLYGVLDQDDNGGWDNADSNNATMSNTTGIRGSSQVGAQESSNMKEGVFHANEGAAAADAFYSGLTRSLDTRADSRLYHMRAFNGWVKATQIAELDPDTSKMSTGKKRSRRSPLRVLDLACGGDLGKWTIHQRKMENYVGVDVARGSLIDAAIRARQMVKRGTLKRCTFSLADLGEDVPGRKRSKNAKRMQKLLTWNLESETVEEREYDPKFVMREGGGIAETDKFDVVSIQFAIHYMMSTRKRARRFIHTVSSLLEIGGNLIATTIDARVVVEKLMALGKDFHFDDIDLHEDVDLSENETRHCNGNKSRKVDESGATVYAGDGVCRLKFDGEIIRRVFRPSQSPDDMFGLQYTFTLSEGSDHAAGVGEAVDLPEWLTPIPALKELGEEAGLELGKWTTCPIVFKYATNFHKFYEERKDPSRFTGAHSALYNMKVLNRNGSISDQEWDVSRMYVAVKFRKVRESEIEIGDEDVRADEMMD</sequence>
<keyword evidence="5" id="KW-0694">RNA-binding</keyword>
<evidence type="ECO:0000256" key="2">
    <source>
        <dbReference type="ARBA" id="ARBA00022603"/>
    </source>
</evidence>
<comment type="caution">
    <text evidence="10">The sequence shown here is derived from an EMBL/GenBank/DDBJ whole genome shotgun (WGS) entry which is preliminary data.</text>
</comment>
<dbReference type="Pfam" id="PF03291">
    <property type="entry name" value="mRNA_G-N7_MeTrfase"/>
    <property type="match status" value="2"/>
</dbReference>
<dbReference type="PROSITE" id="PS51562">
    <property type="entry name" value="RNA_CAP0_MT"/>
    <property type="match status" value="1"/>
</dbReference>
<gene>
    <name evidence="10" type="ORF">ACHAWO_000580</name>
</gene>
<keyword evidence="6" id="KW-0507">mRNA processing</keyword>
<evidence type="ECO:0000256" key="7">
    <source>
        <dbReference type="ARBA" id="ARBA00044712"/>
    </source>
</evidence>
<evidence type="ECO:0000256" key="6">
    <source>
        <dbReference type="ARBA" id="ARBA00023042"/>
    </source>
</evidence>
<evidence type="ECO:0000313" key="10">
    <source>
        <dbReference type="EMBL" id="KAL3787370.1"/>
    </source>
</evidence>
<evidence type="ECO:0000256" key="5">
    <source>
        <dbReference type="ARBA" id="ARBA00022884"/>
    </source>
</evidence>